<gene>
    <name evidence="2" type="ORF">URODEC1_LOCUS44436</name>
</gene>
<evidence type="ECO:0000313" key="3">
    <source>
        <dbReference type="Proteomes" id="UP001497457"/>
    </source>
</evidence>
<proteinExistence type="predicted"/>
<keyword evidence="3" id="KW-1185">Reference proteome</keyword>
<evidence type="ECO:0000313" key="2">
    <source>
        <dbReference type="EMBL" id="CAL4960482.1"/>
    </source>
</evidence>
<dbReference type="AlphaFoldDB" id="A0ABC8ZLT4"/>
<dbReference type="PANTHER" id="PTHR10894">
    <property type="entry name" value="NUCLEOLAR PROTEIN 5 NUCLEOLAR PROTEIN NOP5 NOP58"/>
    <property type="match status" value="1"/>
</dbReference>
<dbReference type="Proteomes" id="UP001497457">
    <property type="component" value="Chromosome 19rd"/>
</dbReference>
<evidence type="ECO:0000256" key="1">
    <source>
        <dbReference type="SAM" id="MobiDB-lite"/>
    </source>
</evidence>
<accession>A0ABC8ZLT4</accession>
<feature type="compositionally biased region" description="Basic residues" evidence="1">
    <location>
        <begin position="1"/>
        <end position="10"/>
    </location>
</feature>
<dbReference type="InterPro" id="IPR045056">
    <property type="entry name" value="Nop56/Nop58"/>
</dbReference>
<dbReference type="EMBL" id="OZ075129">
    <property type="protein sequence ID" value="CAL4960482.1"/>
    <property type="molecule type" value="Genomic_DNA"/>
</dbReference>
<name>A0ABC8ZLT4_9POAL</name>
<organism evidence="2 3">
    <name type="scientific">Urochloa decumbens</name>
    <dbReference type="NCBI Taxonomy" id="240449"/>
    <lineage>
        <taxon>Eukaryota</taxon>
        <taxon>Viridiplantae</taxon>
        <taxon>Streptophyta</taxon>
        <taxon>Embryophyta</taxon>
        <taxon>Tracheophyta</taxon>
        <taxon>Spermatophyta</taxon>
        <taxon>Magnoliopsida</taxon>
        <taxon>Liliopsida</taxon>
        <taxon>Poales</taxon>
        <taxon>Poaceae</taxon>
        <taxon>PACMAD clade</taxon>
        <taxon>Panicoideae</taxon>
        <taxon>Panicodae</taxon>
        <taxon>Paniceae</taxon>
        <taxon>Melinidinae</taxon>
        <taxon>Urochloa</taxon>
    </lineage>
</organism>
<sequence length="352" mass="39556">MSLSVGRRRGAAPPSGLSPASQRPRIPDGFNGTMGDLRSSLGDGFVNNGGTVLLLFETPSGFAIFGFCGIYLYEPDAIESLWANFVHYETAKEIVWLHDFQTFDDKSSAISVGTGVNKQLSDMIMKWLGPGQTLVVGKWEYKSIIESSLEINCLHDEIVMELMWGMQRLMHRLVGMEKSELAKEDRVPMSQGLQMLLSRHGFHVKPEMVNEEIVVAAVALFNYDAANKEEYPALHTIGRYLKDVSGIDCRTWRPVKLATAFKIICTHEIEDSDEMLPKDLQLKLQEGADRYNDLINKAACMETYRKLVYVHRIGAQSKGIVASLVKKAKAHEADRLELHENKEYKPMLNRCG</sequence>
<feature type="region of interest" description="Disordered" evidence="1">
    <location>
        <begin position="1"/>
        <end position="29"/>
    </location>
</feature>
<reference evidence="2" key="1">
    <citation type="submission" date="2024-10" db="EMBL/GenBank/DDBJ databases">
        <authorList>
            <person name="Ryan C."/>
        </authorList>
    </citation>
    <scope>NUCLEOTIDE SEQUENCE [LARGE SCALE GENOMIC DNA]</scope>
</reference>
<protein>
    <submittedName>
        <fullName evidence="2">Uncharacterized protein</fullName>
    </submittedName>
</protein>
<dbReference type="PANTHER" id="PTHR10894:SF14">
    <property type="entry name" value="EXPRESSED PROTEIN"/>
    <property type="match status" value="1"/>
</dbReference>